<dbReference type="InterPro" id="IPR006665">
    <property type="entry name" value="OmpA-like"/>
</dbReference>
<evidence type="ECO:0000256" key="4">
    <source>
        <dbReference type="PROSITE-ProRule" id="PRU00473"/>
    </source>
</evidence>
<dbReference type="Proteomes" id="UP000007590">
    <property type="component" value="Chromosome"/>
</dbReference>
<protein>
    <submittedName>
        <fullName evidence="6">Outer membrane protein/peptidoglycan-associated (Lipo)protein</fullName>
    </submittedName>
</protein>
<evidence type="ECO:0000256" key="3">
    <source>
        <dbReference type="ARBA" id="ARBA00023237"/>
    </source>
</evidence>
<dbReference type="InterPro" id="IPR036737">
    <property type="entry name" value="OmpA-like_sf"/>
</dbReference>
<dbReference type="OrthoDB" id="1522982at2"/>
<reference evidence="6" key="1">
    <citation type="submission" date="2012-02" db="EMBL/GenBank/DDBJ databases">
        <title>The complete genome of Solitalea canadensis DSM 3403.</title>
        <authorList>
            <consortium name="US DOE Joint Genome Institute (JGI-PGF)"/>
            <person name="Lucas S."/>
            <person name="Copeland A."/>
            <person name="Lapidus A."/>
            <person name="Glavina del Rio T."/>
            <person name="Dalin E."/>
            <person name="Tice H."/>
            <person name="Bruce D."/>
            <person name="Goodwin L."/>
            <person name="Pitluck S."/>
            <person name="Peters L."/>
            <person name="Ovchinnikova G."/>
            <person name="Lu M."/>
            <person name="Kyrpides N."/>
            <person name="Mavromatis K."/>
            <person name="Ivanova N."/>
            <person name="Brettin T."/>
            <person name="Detter J.C."/>
            <person name="Han C."/>
            <person name="Larimer F."/>
            <person name="Land M."/>
            <person name="Hauser L."/>
            <person name="Markowitz V."/>
            <person name="Cheng J.-F."/>
            <person name="Hugenholtz P."/>
            <person name="Woyke T."/>
            <person name="Wu D."/>
            <person name="Spring S."/>
            <person name="Schroeder M."/>
            <person name="Kopitz M."/>
            <person name="Brambilla E."/>
            <person name="Klenk H.-P."/>
            <person name="Eisen J.A."/>
        </authorList>
    </citation>
    <scope>NUCLEOTIDE SEQUENCE</scope>
    <source>
        <strain evidence="6">DSM 3403</strain>
    </source>
</reference>
<dbReference type="Pfam" id="PF00691">
    <property type="entry name" value="OmpA"/>
    <property type="match status" value="1"/>
</dbReference>
<evidence type="ECO:0000259" key="5">
    <source>
        <dbReference type="PROSITE" id="PS51123"/>
    </source>
</evidence>
<dbReference type="GO" id="GO:0009279">
    <property type="term" value="C:cell outer membrane"/>
    <property type="evidence" value="ECO:0007669"/>
    <property type="project" value="UniProtKB-SubCell"/>
</dbReference>
<dbReference type="PANTHER" id="PTHR30329">
    <property type="entry name" value="STATOR ELEMENT OF FLAGELLAR MOTOR COMPLEX"/>
    <property type="match status" value="1"/>
</dbReference>
<dbReference type="eggNOG" id="COG3422">
    <property type="taxonomic scope" value="Bacteria"/>
</dbReference>
<dbReference type="RefSeq" id="WP_014681161.1">
    <property type="nucleotide sequence ID" value="NC_017770.1"/>
</dbReference>
<dbReference type="SUPFAM" id="SSF103088">
    <property type="entry name" value="OmpA-like"/>
    <property type="match status" value="1"/>
</dbReference>
<keyword evidence="2 4" id="KW-0472">Membrane</keyword>
<dbReference type="PANTHER" id="PTHR30329:SF21">
    <property type="entry name" value="LIPOPROTEIN YIAD-RELATED"/>
    <property type="match status" value="1"/>
</dbReference>
<dbReference type="eggNOG" id="COG2885">
    <property type="taxonomic scope" value="Bacteria"/>
</dbReference>
<dbReference type="Gene3D" id="2.30.29.80">
    <property type="match status" value="3"/>
</dbReference>
<dbReference type="CDD" id="cd07185">
    <property type="entry name" value="OmpA_C-like"/>
    <property type="match status" value="1"/>
</dbReference>
<dbReference type="HOGENOM" id="CLU_463007_0_0_10"/>
<dbReference type="InterPro" id="IPR006664">
    <property type="entry name" value="OMP_bac"/>
</dbReference>
<dbReference type="Gene3D" id="3.30.1330.60">
    <property type="entry name" value="OmpA-like domain"/>
    <property type="match status" value="1"/>
</dbReference>
<feature type="domain" description="OmpA-like" evidence="5">
    <location>
        <begin position="449"/>
        <end position="572"/>
    </location>
</feature>
<dbReference type="AlphaFoldDB" id="H8KWE2"/>
<dbReference type="STRING" id="929556.Solca_2912"/>
<accession>H8KWE2</accession>
<dbReference type="Pfam" id="PF07411">
    <property type="entry name" value="DUF1508"/>
    <property type="match status" value="2"/>
</dbReference>
<organism evidence="6 7">
    <name type="scientific">Solitalea canadensis (strain ATCC 29591 / DSM 3403 / JCM 21819 / LMG 8368 / NBRC 15130 / NCIMB 12057 / USAM 9D)</name>
    <name type="common">Flexibacter canadensis</name>
    <dbReference type="NCBI Taxonomy" id="929556"/>
    <lineage>
        <taxon>Bacteria</taxon>
        <taxon>Pseudomonadati</taxon>
        <taxon>Bacteroidota</taxon>
        <taxon>Sphingobacteriia</taxon>
        <taxon>Sphingobacteriales</taxon>
        <taxon>Sphingobacteriaceae</taxon>
        <taxon>Solitalea</taxon>
    </lineage>
</organism>
<evidence type="ECO:0000256" key="1">
    <source>
        <dbReference type="ARBA" id="ARBA00004442"/>
    </source>
</evidence>
<dbReference type="InterPro" id="IPR010879">
    <property type="entry name" value="DUF1508"/>
</dbReference>
<dbReference type="InterPro" id="IPR050330">
    <property type="entry name" value="Bact_OuterMem_StrucFunc"/>
</dbReference>
<evidence type="ECO:0000313" key="6">
    <source>
        <dbReference type="EMBL" id="AFD07934.1"/>
    </source>
</evidence>
<gene>
    <name evidence="6" type="ordered locus">Solca_2912</name>
</gene>
<dbReference type="PROSITE" id="PS51123">
    <property type="entry name" value="OMPA_2"/>
    <property type="match status" value="1"/>
</dbReference>
<dbReference type="KEGG" id="scn:Solca_2912"/>
<sequence length="589" mass="65688">MNTEDYLNFERYKNKPASSVAGFSAFQDEQTNLYYFAMQDENANVLLISEGYPSEIALNNGINSVVNNRDLDERYKLSTTNDGKYYLSLTAANYQEIAITDFFDTEAEAMALLPSERKKAAAALQTLTTDTNGEDNYLSCSAYRGHPKSSFEGFTTFTHSNGQHYFAMVDNEDNVILRSEGYGSMPARDNGVQAVINNKDIPERYKTRHFTNGTRIISLLAANRKEIARSCPIDDEQGLFGLFPLLAPPALALTGSKEDDYLACHEYTGFEPDENGIAQFEKNGQYYFVWYNNEGKVLLRSEGFDKEVNLQDELAMVLKHRNDESKYEYIDKAGHRIKILKDESGREVGRSCAEKYVVPIAAASVAPAATTIPVAAPIVVPKAAEAEGKFKWWWIILPLLLLALFVWWRGCEKKSEEANVPVIKPIDSVKISSTDTMTAPRVDTAMKEAVPVATEKIKSIFFDFDKSDLTSQATADLDRVVAVLNTNPEYKVKLNAYTDAKGSDVYNAALSRRRAAAAKNYLESKGIKSSRIQTSTFGEKDPIAKNTLADGSDTEEGRRFNRRVEISVLKDGVKTGIVEEIEVPAELKK</sequence>
<proteinExistence type="predicted"/>
<dbReference type="InterPro" id="IPR036913">
    <property type="entry name" value="YegP-like_sf"/>
</dbReference>
<name>H8KWE2_SOLCM</name>
<dbReference type="EMBL" id="CP003349">
    <property type="protein sequence ID" value="AFD07934.1"/>
    <property type="molecule type" value="Genomic_DNA"/>
</dbReference>
<dbReference type="SUPFAM" id="SSF160113">
    <property type="entry name" value="YegP-like"/>
    <property type="match status" value="3"/>
</dbReference>
<evidence type="ECO:0000256" key="2">
    <source>
        <dbReference type="ARBA" id="ARBA00023136"/>
    </source>
</evidence>
<evidence type="ECO:0000313" key="7">
    <source>
        <dbReference type="Proteomes" id="UP000007590"/>
    </source>
</evidence>
<keyword evidence="3" id="KW-0998">Cell outer membrane</keyword>
<dbReference type="PRINTS" id="PR01021">
    <property type="entry name" value="OMPADOMAIN"/>
</dbReference>
<keyword evidence="7" id="KW-1185">Reference proteome</keyword>
<comment type="subcellular location">
    <subcellularLocation>
        <location evidence="1">Cell outer membrane</location>
    </subcellularLocation>
</comment>